<accession>A0A239BKW3</accession>
<comment type="similarity">
    <text evidence="2">Belongs to the BexD/CtrA/VexA family.</text>
</comment>
<dbReference type="PANTHER" id="PTHR33619">
    <property type="entry name" value="POLYSACCHARIDE EXPORT PROTEIN GFCE-RELATED"/>
    <property type="match status" value="1"/>
</dbReference>
<evidence type="ECO:0000256" key="4">
    <source>
        <dbReference type="ARBA" id="ARBA00022452"/>
    </source>
</evidence>
<evidence type="ECO:0000256" key="3">
    <source>
        <dbReference type="ARBA" id="ARBA00022448"/>
    </source>
</evidence>
<keyword evidence="7" id="KW-0732">Signal</keyword>
<reference evidence="19" key="1">
    <citation type="submission" date="2017-06" db="EMBL/GenBank/DDBJ databases">
        <authorList>
            <person name="Varghese N."/>
            <person name="Submissions S."/>
        </authorList>
    </citation>
    <scope>NUCLEOTIDE SEQUENCE [LARGE SCALE GENOMIC DNA]</scope>
    <source>
        <strain evidence="19">NKM1</strain>
    </source>
</reference>
<evidence type="ECO:0000256" key="7">
    <source>
        <dbReference type="ARBA" id="ARBA00022729"/>
    </source>
</evidence>
<dbReference type="PROSITE" id="PS51257">
    <property type="entry name" value="PROKAR_LIPOPROTEIN"/>
    <property type="match status" value="1"/>
</dbReference>
<gene>
    <name evidence="18" type="ORF">SAMN06296052_1024</name>
</gene>
<feature type="domain" description="SLBB" evidence="17">
    <location>
        <begin position="144"/>
        <end position="223"/>
    </location>
</feature>
<evidence type="ECO:0000256" key="10">
    <source>
        <dbReference type="ARBA" id="ARBA00023114"/>
    </source>
</evidence>
<evidence type="ECO:0000256" key="12">
    <source>
        <dbReference type="ARBA" id="ARBA00023139"/>
    </source>
</evidence>
<organism evidence="18 19">
    <name type="scientific">Pontibacter ummariensis</name>
    <dbReference type="NCBI Taxonomy" id="1610492"/>
    <lineage>
        <taxon>Bacteria</taxon>
        <taxon>Pseudomonadati</taxon>
        <taxon>Bacteroidota</taxon>
        <taxon>Cytophagia</taxon>
        <taxon>Cytophagales</taxon>
        <taxon>Hymenobacteraceae</taxon>
        <taxon>Pontibacter</taxon>
    </lineage>
</organism>
<feature type="domain" description="Polysaccharide export protein N-terminal" evidence="16">
    <location>
        <begin position="52"/>
        <end position="140"/>
    </location>
</feature>
<dbReference type="GO" id="GO:0015288">
    <property type="term" value="F:porin activity"/>
    <property type="evidence" value="ECO:0007669"/>
    <property type="project" value="UniProtKB-KW"/>
</dbReference>
<evidence type="ECO:0000313" key="19">
    <source>
        <dbReference type="Proteomes" id="UP000198432"/>
    </source>
</evidence>
<dbReference type="InterPro" id="IPR054765">
    <property type="entry name" value="SLBB_dom"/>
</dbReference>
<keyword evidence="12" id="KW-0564">Palmitate</keyword>
<proteinExistence type="inferred from homology"/>
<evidence type="ECO:0000259" key="17">
    <source>
        <dbReference type="Pfam" id="PF22461"/>
    </source>
</evidence>
<dbReference type="GO" id="GO:0015159">
    <property type="term" value="F:polysaccharide transmembrane transporter activity"/>
    <property type="evidence" value="ECO:0007669"/>
    <property type="project" value="InterPro"/>
</dbReference>
<evidence type="ECO:0000256" key="11">
    <source>
        <dbReference type="ARBA" id="ARBA00023136"/>
    </source>
</evidence>
<keyword evidence="6 15" id="KW-0812">Transmembrane</keyword>
<evidence type="ECO:0000313" key="18">
    <source>
        <dbReference type="EMBL" id="SNS08506.1"/>
    </source>
</evidence>
<evidence type="ECO:0000259" key="16">
    <source>
        <dbReference type="Pfam" id="PF02563"/>
    </source>
</evidence>
<keyword evidence="14" id="KW-0449">Lipoprotein</keyword>
<keyword evidence="10" id="KW-0626">Porin</keyword>
<evidence type="ECO:0000256" key="14">
    <source>
        <dbReference type="ARBA" id="ARBA00023288"/>
    </source>
</evidence>
<dbReference type="GO" id="GO:0006811">
    <property type="term" value="P:monoatomic ion transport"/>
    <property type="evidence" value="ECO:0007669"/>
    <property type="project" value="UniProtKB-KW"/>
</dbReference>
<keyword evidence="11 15" id="KW-0472">Membrane</keyword>
<keyword evidence="9" id="KW-0406">Ion transport</keyword>
<dbReference type="AlphaFoldDB" id="A0A239BKW3"/>
<keyword evidence="5" id="KW-0762">Sugar transport</keyword>
<dbReference type="Gene3D" id="3.10.560.10">
    <property type="entry name" value="Outer membrane lipoprotein wza domain like"/>
    <property type="match status" value="1"/>
</dbReference>
<name>A0A239BKW3_9BACT</name>
<evidence type="ECO:0000256" key="9">
    <source>
        <dbReference type="ARBA" id="ARBA00023065"/>
    </source>
</evidence>
<dbReference type="GO" id="GO:0046930">
    <property type="term" value="C:pore complex"/>
    <property type="evidence" value="ECO:0007669"/>
    <property type="project" value="UniProtKB-KW"/>
</dbReference>
<keyword evidence="15" id="KW-1133">Transmembrane helix</keyword>
<feature type="transmembrane region" description="Helical" evidence="15">
    <location>
        <begin position="235"/>
        <end position="253"/>
    </location>
</feature>
<evidence type="ECO:0000256" key="13">
    <source>
        <dbReference type="ARBA" id="ARBA00023237"/>
    </source>
</evidence>
<keyword evidence="8" id="KW-0625">Polysaccharide transport</keyword>
<protein>
    <submittedName>
        <fullName evidence="18">Polysaccharide export outer membrane protein</fullName>
    </submittedName>
</protein>
<dbReference type="EMBL" id="FZOQ01000002">
    <property type="protein sequence ID" value="SNS08506.1"/>
    <property type="molecule type" value="Genomic_DNA"/>
</dbReference>
<sequence length="258" mass="28278">MRHTLSALWVMLGVLFFSSCVSQKKIVLLQQEPALGKHASADELLKTYELKQPVYLLKPGDVLSLKVQSTTPSEYDFLSKGGAGSSGPMLDGYTLDSEGNMLLPVVGKISLHGLSLPQARSKVTTALQPYLTEPTVNLRLLTFRFTILGEVGGQGQYTTYQDNLNVLEAIAMAGGFSPYSDRGRIRLIRSENGQAKLYTISLLEDKTMATQNFYLQPNDMLVVDPLPAKFVRENVIGNVGLTVGLVSSVFFLISRLTQ</sequence>
<keyword evidence="3" id="KW-0813">Transport</keyword>
<keyword evidence="13" id="KW-0998">Cell outer membrane</keyword>
<dbReference type="InterPro" id="IPR049712">
    <property type="entry name" value="Poly_export"/>
</dbReference>
<dbReference type="InterPro" id="IPR003715">
    <property type="entry name" value="Poly_export_N"/>
</dbReference>
<evidence type="ECO:0000256" key="2">
    <source>
        <dbReference type="ARBA" id="ARBA00009450"/>
    </source>
</evidence>
<evidence type="ECO:0000256" key="15">
    <source>
        <dbReference type="SAM" id="Phobius"/>
    </source>
</evidence>
<dbReference type="Pfam" id="PF02563">
    <property type="entry name" value="Poly_export"/>
    <property type="match status" value="1"/>
</dbReference>
<evidence type="ECO:0000256" key="5">
    <source>
        <dbReference type="ARBA" id="ARBA00022597"/>
    </source>
</evidence>
<evidence type="ECO:0000256" key="8">
    <source>
        <dbReference type="ARBA" id="ARBA00023047"/>
    </source>
</evidence>
<keyword evidence="19" id="KW-1185">Reference proteome</keyword>
<keyword evidence="4" id="KW-1134">Transmembrane beta strand</keyword>
<dbReference type="GO" id="GO:0009279">
    <property type="term" value="C:cell outer membrane"/>
    <property type="evidence" value="ECO:0007669"/>
    <property type="project" value="UniProtKB-SubCell"/>
</dbReference>
<evidence type="ECO:0000256" key="1">
    <source>
        <dbReference type="ARBA" id="ARBA00004571"/>
    </source>
</evidence>
<dbReference type="PANTHER" id="PTHR33619:SF3">
    <property type="entry name" value="POLYSACCHARIDE EXPORT PROTEIN GFCE-RELATED"/>
    <property type="match status" value="1"/>
</dbReference>
<comment type="subcellular location">
    <subcellularLocation>
        <location evidence="1">Cell outer membrane</location>
        <topology evidence="1">Multi-pass membrane protein</topology>
    </subcellularLocation>
</comment>
<evidence type="ECO:0000256" key="6">
    <source>
        <dbReference type="ARBA" id="ARBA00022692"/>
    </source>
</evidence>
<dbReference type="Pfam" id="PF22461">
    <property type="entry name" value="SLBB_2"/>
    <property type="match status" value="1"/>
</dbReference>
<dbReference type="Proteomes" id="UP000198432">
    <property type="component" value="Unassembled WGS sequence"/>
</dbReference>